<name>A0ABU6WZE7_9FABA</name>
<reference evidence="1 2" key="1">
    <citation type="journal article" date="2023" name="Plants (Basel)">
        <title>Bridging the Gap: Combining Genomics and Transcriptomics Approaches to Understand Stylosanthes scabra, an Orphan Legume from the Brazilian Caatinga.</title>
        <authorList>
            <person name="Ferreira-Neto J.R.C."/>
            <person name="da Silva M.D."/>
            <person name="Binneck E."/>
            <person name="de Melo N.F."/>
            <person name="da Silva R.H."/>
            <person name="de Melo A.L.T.M."/>
            <person name="Pandolfi V."/>
            <person name="Bustamante F.O."/>
            <person name="Brasileiro-Vidal A.C."/>
            <person name="Benko-Iseppon A.M."/>
        </authorList>
    </citation>
    <scope>NUCLEOTIDE SEQUENCE [LARGE SCALE GENOMIC DNA]</scope>
    <source>
        <tissue evidence="1">Leaves</tissue>
    </source>
</reference>
<feature type="non-terminal residue" evidence="1">
    <location>
        <position position="130"/>
    </location>
</feature>
<comment type="caution">
    <text evidence="1">The sequence shown here is derived from an EMBL/GenBank/DDBJ whole genome shotgun (WGS) entry which is preliminary data.</text>
</comment>
<evidence type="ECO:0000313" key="1">
    <source>
        <dbReference type="EMBL" id="MED6191239.1"/>
    </source>
</evidence>
<dbReference type="EMBL" id="JASCZI010191363">
    <property type="protein sequence ID" value="MED6191239.1"/>
    <property type="molecule type" value="Genomic_DNA"/>
</dbReference>
<feature type="non-terminal residue" evidence="1">
    <location>
        <position position="1"/>
    </location>
</feature>
<protein>
    <submittedName>
        <fullName evidence="1">Uncharacterized protein</fullName>
    </submittedName>
</protein>
<sequence length="130" mass="14596">TYTSDVKIYALLVDKHDNVLRQECLPHEPIPFSFNSNSINVNFVDLGEGKVCVLIGGIQARRGCYPKPILCVLVLKLGLVQEGQEEGQRFLSVDVLVNRVYDMTPYIVYNSLEAPQSSFLSSFKHLYSQG</sequence>
<dbReference type="Proteomes" id="UP001341840">
    <property type="component" value="Unassembled WGS sequence"/>
</dbReference>
<evidence type="ECO:0000313" key="2">
    <source>
        <dbReference type="Proteomes" id="UP001341840"/>
    </source>
</evidence>
<keyword evidence="2" id="KW-1185">Reference proteome</keyword>
<proteinExistence type="predicted"/>
<organism evidence="1 2">
    <name type="scientific">Stylosanthes scabra</name>
    <dbReference type="NCBI Taxonomy" id="79078"/>
    <lineage>
        <taxon>Eukaryota</taxon>
        <taxon>Viridiplantae</taxon>
        <taxon>Streptophyta</taxon>
        <taxon>Embryophyta</taxon>
        <taxon>Tracheophyta</taxon>
        <taxon>Spermatophyta</taxon>
        <taxon>Magnoliopsida</taxon>
        <taxon>eudicotyledons</taxon>
        <taxon>Gunneridae</taxon>
        <taxon>Pentapetalae</taxon>
        <taxon>rosids</taxon>
        <taxon>fabids</taxon>
        <taxon>Fabales</taxon>
        <taxon>Fabaceae</taxon>
        <taxon>Papilionoideae</taxon>
        <taxon>50 kb inversion clade</taxon>
        <taxon>dalbergioids sensu lato</taxon>
        <taxon>Dalbergieae</taxon>
        <taxon>Pterocarpus clade</taxon>
        <taxon>Stylosanthes</taxon>
    </lineage>
</organism>
<accession>A0ABU6WZE7</accession>
<gene>
    <name evidence="1" type="ORF">PIB30_114162</name>
</gene>